<evidence type="ECO:0000256" key="4">
    <source>
        <dbReference type="ARBA" id="ARBA00022786"/>
    </source>
</evidence>
<dbReference type="InterPro" id="IPR027417">
    <property type="entry name" value="P-loop_NTPase"/>
</dbReference>
<keyword evidence="8" id="KW-0472">Membrane</keyword>
<feature type="domain" description="DUF3645" evidence="10">
    <location>
        <begin position="2354"/>
        <end position="2385"/>
    </location>
</feature>
<reference evidence="13" key="2">
    <citation type="submission" date="2015-01" db="EMBL/GenBank/DDBJ databases">
        <title>Evolutionary Origins and Diversification of the Mycorrhizal Mutualists.</title>
        <authorList>
            <consortium name="DOE Joint Genome Institute"/>
            <consortium name="Mycorrhizal Genomics Consortium"/>
            <person name="Kohler A."/>
            <person name="Kuo A."/>
            <person name="Nagy L.G."/>
            <person name="Floudas D."/>
            <person name="Copeland A."/>
            <person name="Barry K.W."/>
            <person name="Cichocki N."/>
            <person name="Veneault-Fourrey C."/>
            <person name="LaButti K."/>
            <person name="Lindquist E.A."/>
            <person name="Lipzen A."/>
            <person name="Lundell T."/>
            <person name="Morin E."/>
            <person name="Murat C."/>
            <person name="Riley R."/>
            <person name="Ohm R."/>
            <person name="Sun H."/>
            <person name="Tunlid A."/>
            <person name="Henrissat B."/>
            <person name="Grigoriev I.V."/>
            <person name="Hibbett D.S."/>
            <person name="Martin F."/>
        </authorList>
    </citation>
    <scope>NUCLEOTIDE SEQUENCE [LARGE SCALE GENOMIC DNA]</scope>
    <source>
        <strain evidence="13">UH-Slu-Lm8-n1</strain>
    </source>
</reference>
<feature type="non-terminal residue" evidence="12">
    <location>
        <position position="2505"/>
    </location>
</feature>
<dbReference type="InterPro" id="IPR046541">
    <property type="entry name" value="DUF6606"/>
</dbReference>
<feature type="transmembrane region" description="Helical" evidence="8">
    <location>
        <begin position="2321"/>
        <end position="2341"/>
    </location>
</feature>
<dbReference type="OrthoDB" id="3182339at2759"/>
<dbReference type="GO" id="GO:0004843">
    <property type="term" value="F:cysteine-type deubiquitinase activity"/>
    <property type="evidence" value="ECO:0007669"/>
    <property type="project" value="UniProtKB-EC"/>
</dbReference>
<dbReference type="Pfam" id="PF12340">
    <property type="entry name" value="DUF3638"/>
    <property type="match status" value="1"/>
</dbReference>
<keyword evidence="8" id="KW-1133">Transmembrane helix</keyword>
<gene>
    <name evidence="12" type="ORF">CY34DRAFT_94168</name>
</gene>
<dbReference type="PANTHER" id="PTHR13367">
    <property type="entry name" value="UBIQUITIN THIOESTERASE"/>
    <property type="match status" value="1"/>
</dbReference>
<evidence type="ECO:0000313" key="12">
    <source>
        <dbReference type="EMBL" id="KIK36552.1"/>
    </source>
</evidence>
<evidence type="ECO:0000259" key="9">
    <source>
        <dbReference type="Pfam" id="PF12340"/>
    </source>
</evidence>
<dbReference type="InterPro" id="IPR022105">
    <property type="entry name" value="DUF3645"/>
</dbReference>
<dbReference type="STRING" id="930992.A0A0D0AQL2"/>
<dbReference type="EMBL" id="KN835520">
    <property type="protein sequence ID" value="KIK36552.1"/>
    <property type="molecule type" value="Genomic_DNA"/>
</dbReference>
<evidence type="ECO:0000259" key="10">
    <source>
        <dbReference type="Pfam" id="PF12359"/>
    </source>
</evidence>
<dbReference type="InterPro" id="IPR051346">
    <property type="entry name" value="OTU_Deubiquitinase"/>
</dbReference>
<dbReference type="Pfam" id="PF20255">
    <property type="entry name" value="DUF6606"/>
    <property type="match status" value="1"/>
</dbReference>
<dbReference type="Pfam" id="PF12359">
    <property type="entry name" value="DUF3645"/>
    <property type="match status" value="1"/>
</dbReference>
<dbReference type="InParanoid" id="A0A0D0AQL2"/>
<evidence type="ECO:0000256" key="5">
    <source>
        <dbReference type="ARBA" id="ARBA00022801"/>
    </source>
</evidence>
<dbReference type="Proteomes" id="UP000054485">
    <property type="component" value="Unassembled WGS sequence"/>
</dbReference>
<keyword evidence="8" id="KW-0812">Transmembrane</keyword>
<dbReference type="InterPro" id="IPR022099">
    <property type="entry name" value="DUF3638"/>
</dbReference>
<evidence type="ECO:0000256" key="1">
    <source>
        <dbReference type="ARBA" id="ARBA00000707"/>
    </source>
</evidence>
<reference evidence="12 13" key="1">
    <citation type="submission" date="2014-04" db="EMBL/GenBank/DDBJ databases">
        <authorList>
            <consortium name="DOE Joint Genome Institute"/>
            <person name="Kuo A."/>
            <person name="Ruytinx J."/>
            <person name="Rineau F."/>
            <person name="Colpaert J."/>
            <person name="Kohler A."/>
            <person name="Nagy L.G."/>
            <person name="Floudas D."/>
            <person name="Copeland A."/>
            <person name="Barry K.W."/>
            <person name="Cichocki N."/>
            <person name="Veneault-Fourrey C."/>
            <person name="LaButti K."/>
            <person name="Lindquist E.A."/>
            <person name="Lipzen A."/>
            <person name="Lundell T."/>
            <person name="Morin E."/>
            <person name="Murat C."/>
            <person name="Sun H."/>
            <person name="Tunlid A."/>
            <person name="Henrissat B."/>
            <person name="Grigoriev I.V."/>
            <person name="Hibbett D.S."/>
            <person name="Martin F."/>
            <person name="Nordberg H.P."/>
            <person name="Cantor M.N."/>
            <person name="Hua S.X."/>
        </authorList>
    </citation>
    <scope>NUCLEOTIDE SEQUENCE [LARGE SCALE GENOMIC DNA]</scope>
    <source>
        <strain evidence="12 13">UH-Slu-Lm8-n1</strain>
    </source>
</reference>
<comment type="catalytic activity">
    <reaction evidence="1">
        <text>Thiol-dependent hydrolysis of ester, thioester, amide, peptide and isopeptide bonds formed by the C-terminal Gly of ubiquitin (a 76-residue protein attached to proteins as an intracellular targeting signal).</text>
        <dbReference type="EC" id="3.4.19.12"/>
    </reaction>
</comment>
<evidence type="ECO:0000256" key="7">
    <source>
        <dbReference type="SAM" id="Coils"/>
    </source>
</evidence>
<keyword evidence="13" id="KW-1185">Reference proteome</keyword>
<dbReference type="SUPFAM" id="SSF52540">
    <property type="entry name" value="P-loop containing nucleoside triphosphate hydrolases"/>
    <property type="match status" value="1"/>
</dbReference>
<keyword evidence="5" id="KW-0378">Hydrolase</keyword>
<sequence>MPRHSTCHPADRSGLEYIINHVFLPLKLPQGSDDSLKNDLVLAQTVIEAAVAFRGQLPSDKQLLWTSSLKMLQNLKDSIKFSAMSAEEVESQISVMDNTDVLVYMIRAQNAAVVMRKLESETIFESFEVSPDPTAVMGAKGKLICSYPGPAITVPDTNIDATFPAELANFLVHMDQDVLDAAATWTKAKSTVREERDTTHPRYITELLTGILRGLGSIADVPRIRKRIGDDVLWDSAKLPWRRSPLWLVIRVALQTTLERSALGRTTYKSFMLFFTAKLTTLALNHKLSNDILHFMSAKMARRLFKLGSSASPELSQMVSMVTGDVRSVLEERWESVQDAQRVSPPWAPETLRVLRDTRLSLNTSREYIQQALQNQHSSPKTTPFNFSDHARGTIDDFLDAEASFLVAAHAVEPSLTLADFETAVRSGIDDWVARAPLQSTDSACVSIEACASAYSSRALKAYEGNAENLSVMLLTLFELWVAMDKIVVGQIPLLAKYSPEIPLTLWECLVIRKASALDRLKTLHGYLRTRHRRASSHLSAFSLTKDDKSFAARYFHQSSELQNLKVRIEAEAQNKREEKLIELRTMNERYTDKKKQAENLSHTYRVIRGKDTHKPRKCAKCRLEKEMQTMNIKVHEWPLPACDKEAIAVVFELRCPIALDMWRAMTFHVLVDVCTPQENILHTKAFITLPNYAALKQYRTCHPNQRLTLASDAKSFTTCHYSNIQIPTVEAKVCVNNGLKLRPHDTITSAWAEDVLLRCDATKFCTFSLPKGPYNRLQQYLAGTSHTSNEVIANQADCHKDMTIHEFIAFGVLRSGPRLQWMNVLRELRARTLNFRREEVHLLLAQAVSQVGPCSSDDNLIWHEELNSVPFLSALLGELEDLMASVEGNWLEGVTISTIIMLVFRVLSSTQQDGIKSRGYLLLRRIRNATFTLLTQLSGKMQTSNDEMASQDLQGRVRDMAVTCRSTFDVDGDASLLLTSNDDITVFAYCAVMIYDNTPSQLGNLPQHSQLLLERDKRCCHALEPAIRRYVELHREGLDGAIAKIWGSYRPGTPWRALAAPNSRWLVTQTAPSHSQSPQDVHINLISGCLLVDGKQLGRLPSGIVQHPTYKSIFGDQVLDIVPADIPGMEYATRGNLCDHQVSFSLRDSKDLIIRAKHVNRDSPILQLIPSHNFVNDLPTTLVEGQTHWLNLHTSEIEIRPAETAWKSSPDNWVLRFAASGSSTVRNSSGATLVDIRSQTWDMISKRLRPLEDARFIVVTHNQASSSAPSLKADLPRYGLEFFVDEDGELQSRNMRNMVVDVIQSTGTMLGLVNQLVLRPKLQVADEHPRTVIIPDGRISYSADGHHVRVTIAPEGPRLTYQLYRVDADLRCLTGNVGLTSKLYQALLHAVTSGCVPDPLTGRTGTEEALHLLHSAACLSFMKLRSRDTDLLREISSLSTRRVWYPTHLQKMQTVPWSCLASFAQHHGFHPAAKSIMEYGTRLSTFSEGSANVQISYELPSITDHLLERASVRASAIHPDQFSLRLPLGDTDVIYASRHIPDKVAEERAFRTASMVHQWPRRLPVQLNLLKLLTRWGNVQGIGQPLSLQYSKDWLQPDFPEVFLSAYDCCRRATKKDRFQLAFTLGSVSYSLLDDHALVPTLLAFATIPELRGLDCPPDFTSYDLSDGFMPSDTKLNSIINACTTGYNVSEERNLPVVFGEDEKTLGKRRYEAFKDKCDSEKPVILSKVRDAWPCEHPPALKTLQVNHYDLDELSGKLSPIFRSCWRNHRLKLHLDVMHRTLKEFHDPNSNKPSQYILDSCPKLLGVASPSSPVDARYLFDRHAPVISMHESPHVLPSADRRDMVYPESRVTARLQQLITDFRARGSDKFRRKYADDLDQSKSIYCDEKIVTLPDSTPYTMELLLEYHSLHSRQFQDSLASISHALSPASAAENALYNAGLWPRITPNFLFTRMASAAGDSLGNAWRATLVHLSQVLLQLQRSRRLLVFAANKNWVEFFKELESEEYEGFDPGLYPDWLLIQIESQFLARPVQVKVALEMMSPCKGRNTSLQLNMGEGKSYVIVPLAAAALSDGHKLVRVIVLKSLSAQMFQLLVERLSGLAQRRIFYIPFSRTLSIKSSKVQVYRDLMQECMNTKGILVVQPDHILSFQLMAMMDVDHQLSPQTKAAEDMLQTQLWLDDHTRDILDESDEILHVRYQLVYTVGLQRSLQGHPERWTTTQQMLSLVAKHAARLTSEFPSGSEVSTREHGGFPFVRVLHHTADEALVRWVAQDVISGALDNISFDQASFHLKQAVYQFIATEKASNTCISLVEKHYRDTTVWPGLLVLRGLLACGILVYALKERRWRVDYGLTQKRTMLAVPFRAKDMPSLRAEFGHPDVAVTLTCLSYYYGGLTLQQLMLCFELLLKQDNPDLEYESWVARLQSVPECLRHLNGINTESAEQLRDLRKLFEFNKAVIDFYLSRVVFPKEAKGFPSKLTCSGWDLAQEKSHLTTGFSGTNDNRYL</sequence>
<organism evidence="12 13">
    <name type="scientific">Suillus luteus UH-Slu-Lm8-n1</name>
    <dbReference type="NCBI Taxonomy" id="930992"/>
    <lineage>
        <taxon>Eukaryota</taxon>
        <taxon>Fungi</taxon>
        <taxon>Dikarya</taxon>
        <taxon>Basidiomycota</taxon>
        <taxon>Agaricomycotina</taxon>
        <taxon>Agaricomycetes</taxon>
        <taxon>Agaricomycetidae</taxon>
        <taxon>Boletales</taxon>
        <taxon>Suillineae</taxon>
        <taxon>Suillaceae</taxon>
        <taxon>Suillus</taxon>
    </lineage>
</organism>
<evidence type="ECO:0000313" key="13">
    <source>
        <dbReference type="Proteomes" id="UP000054485"/>
    </source>
</evidence>
<proteinExistence type="predicted"/>
<feature type="domain" description="DUF6606" evidence="11">
    <location>
        <begin position="18"/>
        <end position="280"/>
    </location>
</feature>
<keyword evidence="7" id="KW-0175">Coiled coil</keyword>
<evidence type="ECO:0000256" key="6">
    <source>
        <dbReference type="ARBA" id="ARBA00022807"/>
    </source>
</evidence>
<dbReference type="GO" id="GO:0006508">
    <property type="term" value="P:proteolysis"/>
    <property type="evidence" value="ECO:0007669"/>
    <property type="project" value="UniProtKB-KW"/>
</dbReference>
<feature type="coiled-coil region" evidence="7">
    <location>
        <begin position="559"/>
        <end position="604"/>
    </location>
</feature>
<keyword evidence="6" id="KW-0788">Thiol protease</keyword>
<evidence type="ECO:0000256" key="8">
    <source>
        <dbReference type="SAM" id="Phobius"/>
    </source>
</evidence>
<feature type="domain" description="DUF3638" evidence="9">
    <location>
        <begin position="2010"/>
        <end position="2234"/>
    </location>
</feature>
<name>A0A0D0AQL2_9AGAM</name>
<dbReference type="PANTHER" id="PTHR13367:SF33">
    <property type="entry name" value="P-LOOP CONTAINING NUCLEOSIDE TRIPHOSPHATE HYDROLASE PROTEIN"/>
    <property type="match status" value="1"/>
</dbReference>
<dbReference type="EC" id="3.4.19.12" evidence="2"/>
<evidence type="ECO:0000256" key="3">
    <source>
        <dbReference type="ARBA" id="ARBA00022670"/>
    </source>
</evidence>
<evidence type="ECO:0000256" key="2">
    <source>
        <dbReference type="ARBA" id="ARBA00012759"/>
    </source>
</evidence>
<accession>A0A0D0AQL2</accession>
<keyword evidence="3" id="KW-0645">Protease</keyword>
<keyword evidence="4" id="KW-0833">Ubl conjugation pathway</keyword>
<protein>
    <recommendedName>
        <fullName evidence="2">ubiquitinyl hydrolase 1</fullName>
        <ecNumber evidence="2">3.4.19.12</ecNumber>
    </recommendedName>
</protein>
<dbReference type="HOGENOM" id="CLU_000211_1_0_1"/>
<evidence type="ECO:0000259" key="11">
    <source>
        <dbReference type="Pfam" id="PF20255"/>
    </source>
</evidence>